<organism evidence="3 4">
    <name type="scientific">Streptomyces stelliscabiei</name>
    <dbReference type="NCBI Taxonomy" id="146820"/>
    <lineage>
        <taxon>Bacteria</taxon>
        <taxon>Bacillati</taxon>
        <taxon>Actinomycetota</taxon>
        <taxon>Actinomycetes</taxon>
        <taxon>Kitasatosporales</taxon>
        <taxon>Streptomycetaceae</taxon>
        <taxon>Streptomyces</taxon>
    </lineage>
</organism>
<gene>
    <name evidence="3" type="ORF">H4687_008674</name>
</gene>
<reference evidence="3 4" key="1">
    <citation type="submission" date="2020-10" db="EMBL/GenBank/DDBJ databases">
        <title>Sequencing the genomes of 1000 actinobacteria strains.</title>
        <authorList>
            <person name="Klenk H.-P."/>
        </authorList>
    </citation>
    <scope>NUCLEOTIDE SEQUENCE [LARGE SCALE GENOMIC DNA]</scope>
    <source>
        <strain evidence="3 4">DSM 41803</strain>
    </source>
</reference>
<dbReference type="EMBL" id="JADBGF010000001">
    <property type="protein sequence ID" value="MBE1602545.1"/>
    <property type="molecule type" value="Genomic_DNA"/>
</dbReference>
<dbReference type="InterPro" id="IPR036291">
    <property type="entry name" value="NAD(P)-bd_dom_sf"/>
</dbReference>
<sequence length="98" mass="10173">MLILVTGGAGFIGSYVVTALNGAGHEVRVLDALLPAASRRRSPKGWTGGTRTSATSRPWPTPCEVSTIGDRALEIEPISSRGPPGRRAAPAALQRANP</sequence>
<comment type="caution">
    <text evidence="3">The sequence shown here is derived from an EMBL/GenBank/DDBJ whole genome shotgun (WGS) entry which is preliminary data.</text>
</comment>
<keyword evidence="4" id="KW-1185">Reference proteome</keyword>
<dbReference type="Proteomes" id="UP000629287">
    <property type="component" value="Unassembled WGS sequence"/>
</dbReference>
<feature type="compositionally biased region" description="Low complexity" evidence="1">
    <location>
        <begin position="81"/>
        <end position="92"/>
    </location>
</feature>
<dbReference type="Gene3D" id="3.40.50.720">
    <property type="entry name" value="NAD(P)-binding Rossmann-like Domain"/>
    <property type="match status" value="1"/>
</dbReference>
<evidence type="ECO:0000259" key="2">
    <source>
        <dbReference type="Pfam" id="PF01370"/>
    </source>
</evidence>
<dbReference type="AlphaFoldDB" id="A0A8I0PCS9"/>
<dbReference type="Pfam" id="PF01370">
    <property type="entry name" value="Epimerase"/>
    <property type="match status" value="1"/>
</dbReference>
<evidence type="ECO:0000256" key="1">
    <source>
        <dbReference type="SAM" id="MobiDB-lite"/>
    </source>
</evidence>
<accession>A0A8I0PCS9</accession>
<feature type="region of interest" description="Disordered" evidence="1">
    <location>
        <begin position="40"/>
        <end position="63"/>
    </location>
</feature>
<feature type="region of interest" description="Disordered" evidence="1">
    <location>
        <begin position="75"/>
        <end position="98"/>
    </location>
</feature>
<feature type="domain" description="NAD-dependent epimerase/dehydratase" evidence="2">
    <location>
        <begin position="3"/>
        <end position="41"/>
    </location>
</feature>
<name>A0A8I0PCS9_9ACTN</name>
<dbReference type="InterPro" id="IPR001509">
    <property type="entry name" value="Epimerase_deHydtase"/>
</dbReference>
<evidence type="ECO:0000313" key="4">
    <source>
        <dbReference type="Proteomes" id="UP000629287"/>
    </source>
</evidence>
<evidence type="ECO:0000313" key="3">
    <source>
        <dbReference type="EMBL" id="MBE1602545.1"/>
    </source>
</evidence>
<protein>
    <submittedName>
        <fullName evidence="3">Nucleoside-diphosphate-sugar epimerase</fullName>
    </submittedName>
</protein>
<dbReference type="SUPFAM" id="SSF51735">
    <property type="entry name" value="NAD(P)-binding Rossmann-fold domains"/>
    <property type="match status" value="1"/>
</dbReference>
<proteinExistence type="predicted"/>
<feature type="compositionally biased region" description="Polar residues" evidence="1">
    <location>
        <begin position="49"/>
        <end position="58"/>
    </location>
</feature>